<evidence type="ECO:0000313" key="10">
    <source>
        <dbReference type="EMBL" id="KAJ2678655.1"/>
    </source>
</evidence>
<keyword evidence="4 8" id="KW-0812">Transmembrane</keyword>
<evidence type="ECO:0000256" key="3">
    <source>
        <dbReference type="ARBA" id="ARBA00022448"/>
    </source>
</evidence>
<feature type="transmembrane region" description="Helical" evidence="8">
    <location>
        <begin position="172"/>
        <end position="194"/>
    </location>
</feature>
<evidence type="ECO:0000256" key="4">
    <source>
        <dbReference type="ARBA" id="ARBA00022692"/>
    </source>
</evidence>
<dbReference type="GO" id="GO:0005794">
    <property type="term" value="C:Golgi apparatus"/>
    <property type="evidence" value="ECO:0007669"/>
    <property type="project" value="TreeGrafter"/>
</dbReference>
<evidence type="ECO:0000256" key="7">
    <source>
        <dbReference type="ARBA" id="ARBA00023136"/>
    </source>
</evidence>
<dbReference type="PANTHER" id="PTHR45755:SF4">
    <property type="entry name" value="ZINC TRANSPORTER 7"/>
    <property type="match status" value="1"/>
</dbReference>
<dbReference type="SUPFAM" id="SSF161111">
    <property type="entry name" value="Cation efflux protein transmembrane domain-like"/>
    <property type="match status" value="1"/>
</dbReference>
<keyword evidence="6" id="KW-0406">Ion transport</keyword>
<dbReference type="EMBL" id="JANBTW010000019">
    <property type="protein sequence ID" value="KAJ2678655.1"/>
    <property type="molecule type" value="Genomic_DNA"/>
</dbReference>
<dbReference type="Proteomes" id="UP001151518">
    <property type="component" value="Unassembled WGS sequence"/>
</dbReference>
<feature type="transmembrane region" description="Helical" evidence="8">
    <location>
        <begin position="72"/>
        <end position="91"/>
    </location>
</feature>
<evidence type="ECO:0000256" key="6">
    <source>
        <dbReference type="ARBA" id="ARBA00023065"/>
    </source>
</evidence>
<evidence type="ECO:0000256" key="8">
    <source>
        <dbReference type="SAM" id="Phobius"/>
    </source>
</evidence>
<dbReference type="PANTHER" id="PTHR45755">
    <property type="match status" value="1"/>
</dbReference>
<evidence type="ECO:0000313" key="11">
    <source>
        <dbReference type="Proteomes" id="UP001151518"/>
    </source>
</evidence>
<sequence>MSGDHHYRQYTASARHKYNGKCGYAGSKSVSWARLWRVLISEHSFIGAQLYVGLLHGLAGVALWASGIHTGSLALMSYSFIVLFDATSLLIDLVPRALEYSNNITPSVEYAFGLRCLPTLLEFTNSVSLLYRAIQALKEGIEHLTTSSHEHTTAMEFETYAHQSPAHNRGTLVAFASVFLSLCATVYSAARFANHRGLWELCARRHISINTQTQNVTLNPFNIASLLAGLWMLYMTVLVPPSEESLLEPVSCVLVAVIMAVTSLPACVCLGRDLLHATTGKSAKNVRHVVWLVSRLDGVIDCTQFYVWSPSVGEHTGMLRVTADTDKIKQDTGAGEPIHRQIHGLLHSNGLSGWTVDIRNIEPAKAQ</sequence>
<dbReference type="InterPro" id="IPR045316">
    <property type="entry name" value="Msc2-like"/>
</dbReference>
<organism evidence="10 11">
    <name type="scientific">Coemansia spiralis</name>
    <dbReference type="NCBI Taxonomy" id="417178"/>
    <lineage>
        <taxon>Eukaryota</taxon>
        <taxon>Fungi</taxon>
        <taxon>Fungi incertae sedis</taxon>
        <taxon>Zoopagomycota</taxon>
        <taxon>Kickxellomycotina</taxon>
        <taxon>Kickxellomycetes</taxon>
        <taxon>Kickxellales</taxon>
        <taxon>Kickxellaceae</taxon>
        <taxon>Coemansia</taxon>
    </lineage>
</organism>
<feature type="domain" description="Cation efflux protein transmembrane" evidence="9">
    <location>
        <begin position="61"/>
        <end position="274"/>
    </location>
</feature>
<evidence type="ECO:0000256" key="5">
    <source>
        <dbReference type="ARBA" id="ARBA00022989"/>
    </source>
</evidence>
<name>A0A9W8KZB9_9FUNG</name>
<feature type="transmembrane region" description="Helical" evidence="8">
    <location>
        <begin position="215"/>
        <end position="234"/>
    </location>
</feature>
<dbReference type="AlphaFoldDB" id="A0A9W8KZB9"/>
<feature type="transmembrane region" description="Helical" evidence="8">
    <location>
        <begin position="45"/>
        <end position="65"/>
    </location>
</feature>
<comment type="similarity">
    <text evidence="2">Belongs to the cation diffusion facilitator (CDF) transporter (TC 2.A.4) family. SLC30A subfamily.</text>
</comment>
<dbReference type="Gene3D" id="1.20.1510.10">
    <property type="entry name" value="Cation efflux protein transmembrane domain"/>
    <property type="match status" value="1"/>
</dbReference>
<dbReference type="GO" id="GO:0016020">
    <property type="term" value="C:membrane"/>
    <property type="evidence" value="ECO:0007669"/>
    <property type="project" value="UniProtKB-SubCell"/>
</dbReference>
<dbReference type="InterPro" id="IPR058533">
    <property type="entry name" value="Cation_efflux_TM"/>
</dbReference>
<dbReference type="OrthoDB" id="5382797at2759"/>
<dbReference type="GO" id="GO:0006882">
    <property type="term" value="P:intracellular zinc ion homeostasis"/>
    <property type="evidence" value="ECO:0007669"/>
    <property type="project" value="InterPro"/>
</dbReference>
<evidence type="ECO:0000259" key="9">
    <source>
        <dbReference type="Pfam" id="PF01545"/>
    </source>
</evidence>
<reference evidence="10" key="1">
    <citation type="submission" date="2022-07" db="EMBL/GenBank/DDBJ databases">
        <title>Phylogenomic reconstructions and comparative analyses of Kickxellomycotina fungi.</title>
        <authorList>
            <person name="Reynolds N.K."/>
            <person name="Stajich J.E."/>
            <person name="Barry K."/>
            <person name="Grigoriev I.V."/>
            <person name="Crous P."/>
            <person name="Smith M.E."/>
        </authorList>
    </citation>
    <scope>NUCLEOTIDE SEQUENCE</scope>
    <source>
        <strain evidence="10">NRRL 3115</strain>
    </source>
</reference>
<feature type="transmembrane region" description="Helical" evidence="8">
    <location>
        <begin position="246"/>
        <end position="271"/>
    </location>
</feature>
<accession>A0A9W8KZB9</accession>
<dbReference type="GO" id="GO:0005385">
    <property type="term" value="F:zinc ion transmembrane transporter activity"/>
    <property type="evidence" value="ECO:0007669"/>
    <property type="project" value="InterPro"/>
</dbReference>
<protein>
    <recommendedName>
        <fullName evidence="9">Cation efflux protein transmembrane domain-containing protein</fullName>
    </recommendedName>
</protein>
<gene>
    <name evidence="10" type="ORF">GGI25_002243</name>
</gene>
<comment type="subcellular location">
    <subcellularLocation>
        <location evidence="1">Membrane</location>
        <topology evidence="1">Multi-pass membrane protein</topology>
    </subcellularLocation>
</comment>
<keyword evidence="5 8" id="KW-1133">Transmembrane helix</keyword>
<keyword evidence="3" id="KW-0813">Transport</keyword>
<dbReference type="InterPro" id="IPR027469">
    <property type="entry name" value="Cation_efflux_TMD_sf"/>
</dbReference>
<dbReference type="Pfam" id="PF01545">
    <property type="entry name" value="Cation_efflux"/>
    <property type="match status" value="1"/>
</dbReference>
<evidence type="ECO:0000256" key="1">
    <source>
        <dbReference type="ARBA" id="ARBA00004141"/>
    </source>
</evidence>
<comment type="caution">
    <text evidence="10">The sequence shown here is derived from an EMBL/GenBank/DDBJ whole genome shotgun (WGS) entry which is preliminary data.</text>
</comment>
<evidence type="ECO:0000256" key="2">
    <source>
        <dbReference type="ARBA" id="ARBA00008873"/>
    </source>
</evidence>
<keyword evidence="7 8" id="KW-0472">Membrane</keyword>
<proteinExistence type="inferred from homology"/>